<dbReference type="AlphaFoldDB" id="A0A5B8XXP8"/>
<evidence type="ECO:0000313" key="1">
    <source>
        <dbReference type="EMBL" id="QED29941.1"/>
    </source>
</evidence>
<dbReference type="OrthoDB" id="9802752at2"/>
<dbReference type="Pfam" id="PF13310">
    <property type="entry name" value="Virulence_RhuM"/>
    <property type="match status" value="1"/>
</dbReference>
<dbReference type="KEGG" id="bbae:FRD01_22425"/>
<sequence>MTVEEDKEHGKGQFLVYQSEDGKLKLDVRLEGETVWLTQQLMAELFQTTQQNISLHILNVYEELELSPEATHKKYLSVRLEGKREVKRLLDYYNLDMIISVGYRVKSHVATRFRIWATQQLTEFIRKGFLLDDERLKNPDHPFDYFEELERRIQDIRTSERRFYQKITDIYATSIDYDPTLDLSIEFFKTVQNKMHWAITGQTAAEIVHSRVDADKPNMGLTSYRGPKVRKQDIATAKNYLTEDELAALNNLVEQYLIFAQGQAMRRIPMYMKDWIKKLDGFLAINDRDILNHAGKISHEMAKKLAEAEYEKFHQRRVLESDSKPSDFDIVLQNVPKRKDSSST</sequence>
<dbReference type="PIRSF" id="PIRSF015268">
    <property type="entry name" value="Virulence_RhuM"/>
    <property type="match status" value="1"/>
</dbReference>
<keyword evidence="2" id="KW-1185">Reference proteome</keyword>
<name>A0A5B8XXP8_9DELT</name>
<accession>A0A5B8XXP8</accession>
<proteinExistence type="predicted"/>
<organism evidence="1 2">
    <name type="scientific">Microvenator marinus</name>
    <dbReference type="NCBI Taxonomy" id="2600177"/>
    <lineage>
        <taxon>Bacteria</taxon>
        <taxon>Deltaproteobacteria</taxon>
        <taxon>Bradymonadales</taxon>
        <taxon>Microvenatoraceae</taxon>
        <taxon>Microvenator</taxon>
    </lineage>
</organism>
<reference evidence="1 2" key="1">
    <citation type="submission" date="2019-08" db="EMBL/GenBank/DDBJ databases">
        <authorList>
            <person name="Liang Q."/>
        </authorList>
    </citation>
    <scope>NUCLEOTIDE SEQUENCE [LARGE SCALE GENOMIC DNA]</scope>
    <source>
        <strain evidence="1 2">V1718</strain>
    </source>
</reference>
<dbReference type="Proteomes" id="UP000321595">
    <property type="component" value="Chromosome"/>
</dbReference>
<dbReference type="RefSeq" id="WP_146963178.1">
    <property type="nucleotide sequence ID" value="NZ_CP042467.1"/>
</dbReference>
<dbReference type="EMBL" id="CP042467">
    <property type="protein sequence ID" value="QED29941.1"/>
    <property type="molecule type" value="Genomic_DNA"/>
</dbReference>
<gene>
    <name evidence="1" type="ORF">FRD01_22425</name>
</gene>
<dbReference type="PANTHER" id="PTHR35810:SF1">
    <property type="entry name" value="CYTOPLASMIC PROTEIN"/>
    <property type="match status" value="1"/>
</dbReference>
<evidence type="ECO:0000313" key="2">
    <source>
        <dbReference type="Proteomes" id="UP000321595"/>
    </source>
</evidence>
<dbReference type="InterPro" id="IPR011204">
    <property type="entry name" value="Virulence_RhuM-like"/>
</dbReference>
<dbReference type="PANTHER" id="PTHR35810">
    <property type="entry name" value="CYTOPLASMIC PROTEIN-RELATED"/>
    <property type="match status" value="1"/>
</dbReference>
<protein>
    <submittedName>
        <fullName evidence="1">Virulence RhuM family protein</fullName>
    </submittedName>
</protein>